<feature type="region of interest" description="Disordered" evidence="1">
    <location>
        <begin position="34"/>
        <end position="60"/>
    </location>
</feature>
<dbReference type="Pfam" id="PF18856">
    <property type="entry name" value="baeRF_family12"/>
    <property type="match status" value="1"/>
</dbReference>
<gene>
    <name evidence="2" type="ORF">DRW48_06035</name>
</gene>
<dbReference type="InterPro" id="IPR042226">
    <property type="entry name" value="eFR1_2_sf"/>
</dbReference>
<evidence type="ECO:0000313" key="3">
    <source>
        <dbReference type="Proteomes" id="UP000252023"/>
    </source>
</evidence>
<dbReference type="RefSeq" id="WP_114075621.1">
    <property type="nucleotide sequence ID" value="NZ_CP030918.1"/>
</dbReference>
<protein>
    <submittedName>
        <fullName evidence="2">Host attachment protein</fullName>
    </submittedName>
</protein>
<dbReference type="Gene3D" id="3.30.420.60">
    <property type="entry name" value="eRF1 domain 2"/>
    <property type="match status" value="1"/>
</dbReference>
<dbReference type="KEGG" id="pars:DRW48_06035"/>
<dbReference type="Proteomes" id="UP000252023">
    <property type="component" value="Chromosome"/>
</dbReference>
<sequence>MLAHNALVVVADGHQAILFRNTAKNSIELNEVERVSPSNLQDESQGKQPQETTPKDEDEATFAKQLTERLNRMVLQNKVDELAIIADPSTLGMMRKHYHKELQGKLAKEVAKTLTSSTGLEIAKALE</sequence>
<dbReference type="AlphaFoldDB" id="A0A344PIU7"/>
<name>A0A344PIU7_9RHOB</name>
<dbReference type="InterPro" id="IPR041374">
    <property type="entry name" value="BaeRF_family12"/>
</dbReference>
<organism evidence="2 3">
    <name type="scientific">Paracoccus suum</name>
    <dbReference type="NCBI Taxonomy" id="2259340"/>
    <lineage>
        <taxon>Bacteria</taxon>
        <taxon>Pseudomonadati</taxon>
        <taxon>Pseudomonadota</taxon>
        <taxon>Alphaproteobacteria</taxon>
        <taxon>Rhodobacterales</taxon>
        <taxon>Paracoccaceae</taxon>
        <taxon>Paracoccus</taxon>
    </lineage>
</organism>
<keyword evidence="3" id="KW-1185">Reference proteome</keyword>
<reference evidence="3" key="1">
    <citation type="submission" date="2018-07" db="EMBL/GenBank/DDBJ databases">
        <title>Genome sequencing of Paracoccus sp. SC2-6.</title>
        <authorList>
            <person name="Heo J."/>
            <person name="Kim S.-J."/>
            <person name="Kwon S.-W."/>
        </authorList>
    </citation>
    <scope>NUCLEOTIDE SEQUENCE [LARGE SCALE GENOMIC DNA]</scope>
    <source>
        <strain evidence="3">SC2-6</strain>
    </source>
</reference>
<dbReference type="EMBL" id="CP030918">
    <property type="protein sequence ID" value="AXC49302.1"/>
    <property type="molecule type" value="Genomic_DNA"/>
</dbReference>
<evidence type="ECO:0000256" key="1">
    <source>
        <dbReference type="SAM" id="MobiDB-lite"/>
    </source>
</evidence>
<evidence type="ECO:0000313" key="2">
    <source>
        <dbReference type="EMBL" id="AXC49302.1"/>
    </source>
</evidence>
<feature type="compositionally biased region" description="Polar residues" evidence="1">
    <location>
        <begin position="36"/>
        <end position="52"/>
    </location>
</feature>
<dbReference type="OrthoDB" id="9812459at2"/>
<accession>A0A344PIU7</accession>
<proteinExistence type="predicted"/>